<protein>
    <submittedName>
        <fullName evidence="1">Uncharacterized protein</fullName>
    </submittedName>
</protein>
<gene>
    <name evidence="1" type="ORF">EURHEDRAFT_242490</name>
</gene>
<dbReference type="RefSeq" id="XP_040635233.1">
    <property type="nucleotide sequence ID" value="XM_040778071.1"/>
</dbReference>
<sequence length="177" mass="19743">MNKMFLLFEASMSSYDSRHAETAAVKKRPRNQRLIWMLNHHPGLYFQLLEIINSVISTGKFTIKAREITIAFPSAAAAQPPRPRLLRGVPDMEPLNQPSPRQKDAMNTEAFELNVECLTGSSDAFFSYFDVNKLAGLDQAGTELLTGIFLTLSSDTLANLSNCSLLSAPEFKLLSFR</sequence>
<dbReference type="Proteomes" id="UP000019804">
    <property type="component" value="Unassembled WGS sequence"/>
</dbReference>
<dbReference type="AlphaFoldDB" id="A0A017S3H9"/>
<dbReference type="STRING" id="1388766.A0A017S3H9"/>
<evidence type="ECO:0000313" key="2">
    <source>
        <dbReference type="Proteomes" id="UP000019804"/>
    </source>
</evidence>
<keyword evidence="2" id="KW-1185">Reference proteome</keyword>
<accession>A0A017S3H9</accession>
<evidence type="ECO:0000313" key="1">
    <source>
        <dbReference type="EMBL" id="EYE91543.1"/>
    </source>
</evidence>
<dbReference type="GeneID" id="63693195"/>
<dbReference type="EMBL" id="KK088444">
    <property type="protein sequence ID" value="EYE91543.1"/>
    <property type="molecule type" value="Genomic_DNA"/>
</dbReference>
<dbReference type="HOGENOM" id="CLU_1517565_0_0_1"/>
<organism evidence="1 2">
    <name type="scientific">Aspergillus ruber (strain CBS 135680)</name>
    <dbReference type="NCBI Taxonomy" id="1388766"/>
    <lineage>
        <taxon>Eukaryota</taxon>
        <taxon>Fungi</taxon>
        <taxon>Dikarya</taxon>
        <taxon>Ascomycota</taxon>
        <taxon>Pezizomycotina</taxon>
        <taxon>Eurotiomycetes</taxon>
        <taxon>Eurotiomycetidae</taxon>
        <taxon>Eurotiales</taxon>
        <taxon>Aspergillaceae</taxon>
        <taxon>Aspergillus</taxon>
        <taxon>Aspergillus subgen. Aspergillus</taxon>
    </lineage>
</organism>
<name>A0A017S3H9_ASPRC</name>
<reference evidence="2" key="1">
    <citation type="journal article" date="2014" name="Nat. Commun.">
        <title>Genomic adaptations of the halophilic Dead Sea filamentous fungus Eurotium rubrum.</title>
        <authorList>
            <person name="Kis-Papo T."/>
            <person name="Weig A.R."/>
            <person name="Riley R."/>
            <person name="Persoh D."/>
            <person name="Salamov A."/>
            <person name="Sun H."/>
            <person name="Lipzen A."/>
            <person name="Wasser S.P."/>
            <person name="Rambold G."/>
            <person name="Grigoriev I.V."/>
            <person name="Nevo E."/>
        </authorList>
    </citation>
    <scope>NUCLEOTIDE SEQUENCE [LARGE SCALE GENOMIC DNA]</scope>
    <source>
        <strain evidence="2">CBS 135680</strain>
    </source>
</reference>
<proteinExistence type="predicted"/>